<dbReference type="AlphaFoldDB" id="A0A183JT66"/>
<sequence length="73" mass="8489">KGTKSEIEVGRTFGTILSDPIFRQELLFATDEKEVKLLLWDRAQQLAAQQSTDRRRSSQYLDIRNQTIDLVSY</sequence>
<dbReference type="WBParaSite" id="SCUD_0000590601-mRNA-1">
    <property type="protein sequence ID" value="SCUD_0000590601-mRNA-1"/>
    <property type="gene ID" value="SCUD_0000590601"/>
</dbReference>
<proteinExistence type="predicted"/>
<dbReference type="STRING" id="6186.A0A183JT66"/>
<protein>
    <submittedName>
        <fullName evidence="3">IS256 family transposase</fullName>
    </submittedName>
</protein>
<gene>
    <name evidence="1" type="ORF">SCUD_LOCUS5906</name>
</gene>
<reference evidence="1 2" key="2">
    <citation type="submission" date="2018-11" db="EMBL/GenBank/DDBJ databases">
        <authorList>
            <consortium name="Pathogen Informatics"/>
        </authorList>
    </citation>
    <scope>NUCLEOTIDE SEQUENCE [LARGE SCALE GENOMIC DNA]</scope>
    <source>
        <strain evidence="1">Dakar</strain>
        <strain evidence="2">Dakar, Senegal</strain>
    </source>
</reference>
<keyword evidence="2" id="KW-1185">Reference proteome</keyword>
<evidence type="ECO:0000313" key="2">
    <source>
        <dbReference type="Proteomes" id="UP000279833"/>
    </source>
</evidence>
<name>A0A183JT66_9TREM</name>
<dbReference type="Proteomes" id="UP000279833">
    <property type="component" value="Unassembled WGS sequence"/>
</dbReference>
<organism evidence="3">
    <name type="scientific">Schistosoma curassoni</name>
    <dbReference type="NCBI Taxonomy" id="6186"/>
    <lineage>
        <taxon>Eukaryota</taxon>
        <taxon>Metazoa</taxon>
        <taxon>Spiralia</taxon>
        <taxon>Lophotrochozoa</taxon>
        <taxon>Platyhelminthes</taxon>
        <taxon>Trematoda</taxon>
        <taxon>Digenea</taxon>
        <taxon>Strigeidida</taxon>
        <taxon>Schistosomatoidea</taxon>
        <taxon>Schistosomatidae</taxon>
        <taxon>Schistosoma</taxon>
    </lineage>
</organism>
<evidence type="ECO:0000313" key="1">
    <source>
        <dbReference type="EMBL" id="VDO99218.1"/>
    </source>
</evidence>
<evidence type="ECO:0000313" key="3">
    <source>
        <dbReference type="WBParaSite" id="SCUD_0000590601-mRNA-1"/>
    </source>
</evidence>
<dbReference type="EMBL" id="UZAK01010977">
    <property type="protein sequence ID" value="VDO99218.1"/>
    <property type="molecule type" value="Genomic_DNA"/>
</dbReference>
<reference evidence="3" key="1">
    <citation type="submission" date="2016-06" db="UniProtKB">
        <authorList>
            <consortium name="WormBaseParasite"/>
        </authorList>
    </citation>
    <scope>IDENTIFICATION</scope>
</reference>
<accession>A0A183JT66</accession>